<dbReference type="Proteomes" id="UP001217089">
    <property type="component" value="Unassembled WGS sequence"/>
</dbReference>
<dbReference type="EMBL" id="JARBDR010000214">
    <property type="protein sequence ID" value="KAJ8319419.1"/>
    <property type="molecule type" value="Genomic_DNA"/>
</dbReference>
<name>A0ABQ9FQ80_TEGGR</name>
<comment type="caution">
    <text evidence="1">The sequence shown here is derived from an EMBL/GenBank/DDBJ whole genome shotgun (WGS) entry which is preliminary data.</text>
</comment>
<reference evidence="1 2" key="1">
    <citation type="submission" date="2022-12" db="EMBL/GenBank/DDBJ databases">
        <title>Chromosome-level genome of Tegillarca granosa.</title>
        <authorList>
            <person name="Kim J."/>
        </authorList>
    </citation>
    <scope>NUCLEOTIDE SEQUENCE [LARGE SCALE GENOMIC DNA]</scope>
    <source>
        <strain evidence="1">Teg-2019</strain>
        <tissue evidence="1">Adductor muscle</tissue>
    </source>
</reference>
<evidence type="ECO:0000313" key="2">
    <source>
        <dbReference type="Proteomes" id="UP001217089"/>
    </source>
</evidence>
<accession>A0ABQ9FQ80</accession>
<sequence length="238" mass="27961">MFCIHISGQKPSDYKENVSSQNHTYKVSTVLISSRTDSQGLCHHNSVIFMRNQVLPSSSHNVHYMLIITTGLGYIWNSQDVVPNDWLKSIVKQSLCDQFVQSWSSSLQNSPKGQFYHMFKMDFKCEDYFLKLNTSSVFWICKLRTSNMNFPVETGRWSGLNRNERKCPLCTSGIGDEMHYLFQCDFFSTYRIKYIPMYYIKYPNIEKLQGLLTYCNKRVLENISVFLKIIYKTLNNHR</sequence>
<evidence type="ECO:0000313" key="1">
    <source>
        <dbReference type="EMBL" id="KAJ8319419.1"/>
    </source>
</evidence>
<proteinExistence type="predicted"/>
<protein>
    <recommendedName>
        <fullName evidence="3">Reverse transcriptase zinc-binding domain-containing protein</fullName>
    </recommendedName>
</protein>
<evidence type="ECO:0008006" key="3">
    <source>
        <dbReference type="Google" id="ProtNLM"/>
    </source>
</evidence>
<keyword evidence="2" id="KW-1185">Reference proteome</keyword>
<organism evidence="1 2">
    <name type="scientific">Tegillarca granosa</name>
    <name type="common">Malaysian cockle</name>
    <name type="synonym">Anadara granosa</name>
    <dbReference type="NCBI Taxonomy" id="220873"/>
    <lineage>
        <taxon>Eukaryota</taxon>
        <taxon>Metazoa</taxon>
        <taxon>Spiralia</taxon>
        <taxon>Lophotrochozoa</taxon>
        <taxon>Mollusca</taxon>
        <taxon>Bivalvia</taxon>
        <taxon>Autobranchia</taxon>
        <taxon>Pteriomorphia</taxon>
        <taxon>Arcoida</taxon>
        <taxon>Arcoidea</taxon>
        <taxon>Arcidae</taxon>
        <taxon>Tegillarca</taxon>
    </lineage>
</organism>
<gene>
    <name evidence="1" type="ORF">KUTeg_004510</name>
</gene>